<accession>A0A820IAK6</accession>
<gene>
    <name evidence="4" type="ORF">OXD698_LOCUS46442</name>
</gene>
<dbReference type="GO" id="GO:0000184">
    <property type="term" value="P:nuclear-transcribed mRNA catabolic process, nonsense-mediated decay"/>
    <property type="evidence" value="ECO:0007669"/>
    <property type="project" value="UniProtKB-KW"/>
</dbReference>
<feature type="non-terminal residue" evidence="4">
    <location>
        <position position="1"/>
    </location>
</feature>
<evidence type="ECO:0000256" key="2">
    <source>
        <dbReference type="SAM" id="Coils"/>
    </source>
</evidence>
<evidence type="ECO:0000259" key="3">
    <source>
        <dbReference type="Pfam" id="PF10373"/>
    </source>
</evidence>
<organism evidence="4 5">
    <name type="scientific">Adineta steineri</name>
    <dbReference type="NCBI Taxonomy" id="433720"/>
    <lineage>
        <taxon>Eukaryota</taxon>
        <taxon>Metazoa</taxon>
        <taxon>Spiralia</taxon>
        <taxon>Gnathifera</taxon>
        <taxon>Rotifera</taxon>
        <taxon>Eurotatoria</taxon>
        <taxon>Bdelloidea</taxon>
        <taxon>Adinetida</taxon>
        <taxon>Adinetidae</taxon>
        <taxon>Adineta</taxon>
    </lineage>
</organism>
<keyword evidence="2" id="KW-0175">Coiled coil</keyword>
<evidence type="ECO:0000313" key="5">
    <source>
        <dbReference type="Proteomes" id="UP000663844"/>
    </source>
</evidence>
<dbReference type="InterPro" id="IPR045153">
    <property type="entry name" value="Est1/Ebs1-like"/>
</dbReference>
<dbReference type="PANTHER" id="PTHR15696:SF0">
    <property type="entry name" value="TELOMERASE-BINDING PROTEIN EST1A"/>
    <property type="match status" value="1"/>
</dbReference>
<dbReference type="GO" id="GO:0042162">
    <property type="term" value="F:telomeric DNA binding"/>
    <property type="evidence" value="ECO:0007669"/>
    <property type="project" value="TreeGrafter"/>
</dbReference>
<keyword evidence="1" id="KW-0866">Nonsense-mediated mRNA decay</keyword>
<dbReference type="EMBL" id="CAJOAZ010016691">
    <property type="protein sequence ID" value="CAF4307494.1"/>
    <property type="molecule type" value="Genomic_DNA"/>
</dbReference>
<reference evidence="4" key="1">
    <citation type="submission" date="2021-02" db="EMBL/GenBank/DDBJ databases">
        <authorList>
            <person name="Nowell W R."/>
        </authorList>
    </citation>
    <scope>NUCLEOTIDE SEQUENCE</scope>
</reference>
<feature type="domain" description="DNA/RNA-binding" evidence="3">
    <location>
        <begin position="90"/>
        <end position="170"/>
    </location>
</feature>
<dbReference type="Proteomes" id="UP000663844">
    <property type="component" value="Unassembled WGS sequence"/>
</dbReference>
<dbReference type="PANTHER" id="PTHR15696">
    <property type="entry name" value="SMG-7 SUPPRESSOR WITH MORPHOLOGICAL EFFECT ON GENITALIA PROTEIN 7"/>
    <property type="match status" value="1"/>
</dbReference>
<dbReference type="Gene3D" id="1.25.40.10">
    <property type="entry name" value="Tetratricopeptide repeat domain"/>
    <property type="match status" value="1"/>
</dbReference>
<dbReference type="GO" id="GO:0005697">
    <property type="term" value="C:telomerase holoenzyme complex"/>
    <property type="evidence" value="ECO:0007669"/>
    <property type="project" value="TreeGrafter"/>
</dbReference>
<name>A0A820IAK6_9BILA</name>
<dbReference type="AlphaFoldDB" id="A0A820IAK6"/>
<proteinExistence type="predicted"/>
<dbReference type="InterPro" id="IPR018834">
    <property type="entry name" value="DNA/RNA-bd_Est1-type"/>
</dbReference>
<dbReference type="SUPFAM" id="SSF48452">
    <property type="entry name" value="TPR-like"/>
    <property type="match status" value="1"/>
</dbReference>
<feature type="coiled-coil region" evidence="2">
    <location>
        <begin position="142"/>
        <end position="176"/>
    </location>
</feature>
<evidence type="ECO:0000256" key="1">
    <source>
        <dbReference type="ARBA" id="ARBA00023161"/>
    </source>
</evidence>
<protein>
    <recommendedName>
        <fullName evidence="3">DNA/RNA-binding domain-containing protein</fullName>
    </recommendedName>
</protein>
<dbReference type="InterPro" id="IPR011990">
    <property type="entry name" value="TPR-like_helical_dom_sf"/>
</dbReference>
<sequence>MNKKSFVLLEIQIKFWIRIGEQFFLAFICQLESAFHIDTKLYFNPNAYPPEVNTILAKYALLCAQHCFLNLGDLARYKETNRNGTDYSQARKYYLRARLLYPKNGKSCKQLGILAVMTHRRLDAIYYYVRALATTTLNDSVKQNLVSLFEEARRRLEAFEKELKERDKKNERKIRAGYLEFNKE</sequence>
<comment type="caution">
    <text evidence="4">The sequence shown here is derived from an EMBL/GenBank/DDBJ whole genome shotgun (WGS) entry which is preliminary data.</text>
</comment>
<dbReference type="GO" id="GO:0070034">
    <property type="term" value="F:telomerase RNA binding"/>
    <property type="evidence" value="ECO:0007669"/>
    <property type="project" value="TreeGrafter"/>
</dbReference>
<dbReference type="Pfam" id="PF10373">
    <property type="entry name" value="EST1_DNA_bind"/>
    <property type="match status" value="1"/>
</dbReference>
<evidence type="ECO:0000313" key="4">
    <source>
        <dbReference type="EMBL" id="CAF4307494.1"/>
    </source>
</evidence>